<reference evidence="1" key="1">
    <citation type="submission" date="2016-06" db="EMBL/GenBank/DDBJ databases">
        <title>Draft Genome sequence of the fungus Inonotus baumii.</title>
        <authorList>
            <person name="Zhu H."/>
            <person name="Lin W."/>
        </authorList>
    </citation>
    <scope>NUCLEOTIDE SEQUENCE</scope>
    <source>
        <strain evidence="1">821</strain>
    </source>
</reference>
<protein>
    <submittedName>
        <fullName evidence="1">Uncharacterized protein</fullName>
    </submittedName>
</protein>
<evidence type="ECO:0000313" key="1">
    <source>
        <dbReference type="EMBL" id="OCB90568.1"/>
    </source>
</evidence>
<gene>
    <name evidence="1" type="ORF">A7U60_g2185</name>
</gene>
<accession>A0A9Q5I2N2</accession>
<organism evidence="1 2">
    <name type="scientific">Sanghuangporus baumii</name>
    <name type="common">Phellinus baumii</name>
    <dbReference type="NCBI Taxonomy" id="108892"/>
    <lineage>
        <taxon>Eukaryota</taxon>
        <taxon>Fungi</taxon>
        <taxon>Dikarya</taxon>
        <taxon>Basidiomycota</taxon>
        <taxon>Agaricomycotina</taxon>
        <taxon>Agaricomycetes</taxon>
        <taxon>Hymenochaetales</taxon>
        <taxon>Hymenochaetaceae</taxon>
        <taxon>Sanghuangporus</taxon>
    </lineage>
</organism>
<sequence>MWSFEKIQEDLVALLSALTRLKTFRYPKYGLTSVITNSLSQLPLLGVVAVGDRKTFRFTFCFTMDREPNIPASAFDHLHNPKGACLGSLGSIPAPWTPNSHDESRYSGDLPPLQEFSKLESLRFDYDLQFQLSTSELVDLVSYWPALEEFRFCLVTHIGLPALGMQRHDDSGPRFSSLRHISFGKSPLAEEDALEFALFVSSILSRSCSIDVLYEVDWVDEMDPHECNFWMDTIRRCQEGL</sequence>
<dbReference type="AlphaFoldDB" id="A0A9Q5I2N2"/>
<evidence type="ECO:0000313" key="2">
    <source>
        <dbReference type="Proteomes" id="UP000757232"/>
    </source>
</evidence>
<comment type="caution">
    <text evidence="1">The sequence shown here is derived from an EMBL/GenBank/DDBJ whole genome shotgun (WGS) entry which is preliminary data.</text>
</comment>
<dbReference type="EMBL" id="LNZH02000125">
    <property type="protein sequence ID" value="OCB90568.1"/>
    <property type="molecule type" value="Genomic_DNA"/>
</dbReference>
<dbReference type="Proteomes" id="UP000757232">
    <property type="component" value="Unassembled WGS sequence"/>
</dbReference>
<keyword evidence="2" id="KW-1185">Reference proteome</keyword>
<name>A0A9Q5I2N2_SANBA</name>
<dbReference type="OrthoDB" id="3543113at2759"/>
<proteinExistence type="predicted"/>